<sequence>MIVQRTTSLIAIIAIVACALFILSKTTNTTFESVSNVKFGPSRYIPTKLPSFEDIRHPFRPVAHKPPEQAHSTSGESKWFSDWQWLNPFSSSITLDEHRTVLPPLPERPPVYTFYELNSKNDEALQKADGQLLLAWRRAWYAKGFRPVVLSRAEAMKNPLYEEVQRRQLDTELELDFFKWLAWGHMGSGLFADWLCFPMARYDDPTFTYLRAGAIPEFITRFDMLDRALFAGEKTRINAAIKAAVLDANEKTSSILDIIPKDLFKEEQSKALAYYTPDTIATSYHDLSEKYNSRPGAERQALVEMIDAHLHTTFLNSFTSGFTVLKPLPDHTTALVQPAVQLAQALSNCPTSEFADSCPPNRSSCKPCSKSKAIPINQPQPFKNDTNAYSIGVLPHPLTLIALQHDSVEIDASYIRRETPRDPWLAAVTSELLGPTRGNSARVVTFKELVAGGEFGSSTFWMTVETLPAKDGDNLPTALVSELEWHFGFKIKTGDATDEGKKGEEESKEKPSLDHEYELISQARDMLRDKSGRISLRNVAEAWNLADIEVWRFVQAYRARSVVEREQWEEEEKSFIGAKAD</sequence>
<dbReference type="STRING" id="1196081.A0A364KQK0"/>
<keyword evidence="2" id="KW-1185">Reference proteome</keyword>
<dbReference type="PANTHER" id="PTHR42055:SF1">
    <property type="entry name" value="YALI0E03476P"/>
    <property type="match status" value="1"/>
</dbReference>
<name>A0A364KQK0_TALAM</name>
<dbReference type="Proteomes" id="UP000249363">
    <property type="component" value="Unassembled WGS sequence"/>
</dbReference>
<dbReference type="EMBL" id="MIKG01000002">
    <property type="protein sequence ID" value="RAO65791.1"/>
    <property type="molecule type" value="Genomic_DNA"/>
</dbReference>
<protein>
    <submittedName>
        <fullName evidence="1">Uncharacterized protein</fullName>
    </submittedName>
</protein>
<dbReference type="RefSeq" id="XP_040730308.1">
    <property type="nucleotide sequence ID" value="XM_040873880.1"/>
</dbReference>
<dbReference type="GeneID" id="63791020"/>
<dbReference type="PROSITE" id="PS51257">
    <property type="entry name" value="PROKAR_LIPOPROTEIN"/>
    <property type="match status" value="1"/>
</dbReference>
<dbReference type="OrthoDB" id="5312133at2759"/>
<accession>A0A364KQK0</accession>
<comment type="caution">
    <text evidence="1">The sequence shown here is derived from an EMBL/GenBank/DDBJ whole genome shotgun (WGS) entry which is preliminary data.</text>
</comment>
<gene>
    <name evidence="1" type="ORF">BHQ10_001803</name>
</gene>
<reference evidence="1 2" key="1">
    <citation type="journal article" date="2017" name="Biotechnol. Biofuels">
        <title>Differential beta-glucosidase expression as a function of carbon source availability in Talaromyces amestolkiae: a genomic and proteomic approach.</title>
        <authorList>
            <person name="de Eugenio L.I."/>
            <person name="Mendez-Liter J.A."/>
            <person name="Nieto-Dominguez M."/>
            <person name="Alonso L."/>
            <person name="Gil-Munoz J."/>
            <person name="Barriuso J."/>
            <person name="Prieto A."/>
            <person name="Martinez M.J."/>
        </authorList>
    </citation>
    <scope>NUCLEOTIDE SEQUENCE [LARGE SCALE GENOMIC DNA]</scope>
    <source>
        <strain evidence="1 2">CIB</strain>
    </source>
</reference>
<evidence type="ECO:0000313" key="2">
    <source>
        <dbReference type="Proteomes" id="UP000249363"/>
    </source>
</evidence>
<dbReference type="PANTHER" id="PTHR42055">
    <property type="entry name" value="YALI0E03476P"/>
    <property type="match status" value="1"/>
</dbReference>
<dbReference type="AlphaFoldDB" id="A0A364KQK0"/>
<proteinExistence type="predicted"/>
<evidence type="ECO:0000313" key="1">
    <source>
        <dbReference type="EMBL" id="RAO65791.1"/>
    </source>
</evidence>
<organism evidence="1 2">
    <name type="scientific">Talaromyces amestolkiae</name>
    <dbReference type="NCBI Taxonomy" id="1196081"/>
    <lineage>
        <taxon>Eukaryota</taxon>
        <taxon>Fungi</taxon>
        <taxon>Dikarya</taxon>
        <taxon>Ascomycota</taxon>
        <taxon>Pezizomycotina</taxon>
        <taxon>Eurotiomycetes</taxon>
        <taxon>Eurotiomycetidae</taxon>
        <taxon>Eurotiales</taxon>
        <taxon>Trichocomaceae</taxon>
        <taxon>Talaromyces</taxon>
        <taxon>Talaromyces sect. Talaromyces</taxon>
    </lineage>
</organism>